<gene>
    <name evidence="2" type="ORF">A9HBioS_5683</name>
</gene>
<comment type="caution">
    <text evidence="2">The sequence shown here is derived from an EMBL/GenBank/DDBJ whole genome shotgun (WGS) entry which is preliminary data.</text>
</comment>
<name>A0AA94EIT7_9PSED</name>
<dbReference type="RefSeq" id="WP_127652590.1">
    <property type="nucleotide sequence ID" value="NZ_MKWS01000035.1"/>
</dbReference>
<sequence length="131" mass="14672">MEEKNNLKNTLRNIRDGLGFLAFILIILATTIWIIVGYQNNTLNPNGGSNWIILTTSIITLLLTLLTYKDLGEVMSNSENEKIPRRYHIIFSALTVIGYLGTVLTHYSLAISCPIIAGSFALKIITKKYLK</sequence>
<evidence type="ECO:0000313" key="2">
    <source>
        <dbReference type="EMBL" id="RVD74443.1"/>
    </source>
</evidence>
<feature type="transmembrane region" description="Helical" evidence="1">
    <location>
        <begin position="83"/>
        <end position="101"/>
    </location>
</feature>
<keyword evidence="1" id="KW-0812">Transmembrane</keyword>
<accession>A0AA94EIT7</accession>
<protein>
    <submittedName>
        <fullName evidence="2">Uncharacterized protein</fullName>
    </submittedName>
</protein>
<proteinExistence type="predicted"/>
<evidence type="ECO:0000256" key="1">
    <source>
        <dbReference type="SAM" id="Phobius"/>
    </source>
</evidence>
<dbReference type="Proteomes" id="UP000288002">
    <property type="component" value="Unassembled WGS sequence"/>
</dbReference>
<keyword evidence="1" id="KW-1133">Transmembrane helix</keyword>
<dbReference type="AlphaFoldDB" id="A0AA94EIT7"/>
<feature type="transmembrane region" description="Helical" evidence="1">
    <location>
        <begin position="51"/>
        <end position="71"/>
    </location>
</feature>
<organism evidence="2 3">
    <name type="scientific">Pseudomonas koreensis</name>
    <dbReference type="NCBI Taxonomy" id="198620"/>
    <lineage>
        <taxon>Bacteria</taxon>
        <taxon>Pseudomonadati</taxon>
        <taxon>Pseudomonadota</taxon>
        <taxon>Gammaproteobacteria</taxon>
        <taxon>Pseudomonadales</taxon>
        <taxon>Pseudomonadaceae</taxon>
        <taxon>Pseudomonas</taxon>
    </lineage>
</organism>
<keyword evidence="1" id="KW-0472">Membrane</keyword>
<evidence type="ECO:0000313" key="3">
    <source>
        <dbReference type="Proteomes" id="UP000288002"/>
    </source>
</evidence>
<feature type="transmembrane region" description="Helical" evidence="1">
    <location>
        <begin position="20"/>
        <end position="39"/>
    </location>
</feature>
<reference evidence="2 3" key="1">
    <citation type="submission" date="2016-10" db="EMBL/GenBank/DDBJ databases">
        <title>Search of new enzymes for the oxidation of sulfur compounds.</title>
        <authorList>
            <person name="Novo A."/>
            <person name="Moreira I.S."/>
            <person name="Castro P.M."/>
        </authorList>
    </citation>
    <scope>NUCLEOTIDE SEQUENCE [LARGE SCALE GENOMIC DNA]</scope>
    <source>
        <strain evidence="2 3">A9</strain>
    </source>
</reference>
<dbReference type="EMBL" id="MKWS01000035">
    <property type="protein sequence ID" value="RVD74443.1"/>
    <property type="molecule type" value="Genomic_DNA"/>
</dbReference>